<dbReference type="InParanoid" id="A2DY13"/>
<protein>
    <submittedName>
        <fullName evidence="1">Uncharacterized protein</fullName>
    </submittedName>
</protein>
<evidence type="ECO:0000313" key="1">
    <source>
        <dbReference type="EMBL" id="EAY14749.1"/>
    </source>
</evidence>
<dbReference type="KEGG" id="tva:4772742"/>
<evidence type="ECO:0000313" key="2">
    <source>
        <dbReference type="Proteomes" id="UP000001542"/>
    </source>
</evidence>
<sequence length="777" mass="89359">MELLRECWNKRITPEQFISLIPEQQEIEFSKHLLSICGSDFQPCTLFLDYLEKLLHKPSVCEEVFCNISDYDKSGLISLLKYKGQILFNHLDVGSENAAKCALNALSLCLETGDQSQSLEIIDKLTETSKFGILIASSRMYFPTEFEEISHRAKNVILNPNVQSSIPFPMNLLRRALFSPKITKAVLFSRHDLTLMTLSNIILDSPDPTCLSFLELPTFYHLYLHAVTNYLTNPSLHSAFLVTNLLVRVYVKLTGGDTEKLSVDRYSDVYLPELLSKLQNLSHDESEFLSENRENCDYLNQSTDYSTLSSILINNEISINDSDLIEYTLKNPSFSSEIVDHVSGIVRKYDTDFKSFIISVLNHFDDFLNLMIRQHKFFTFLQTVLNLSLSMIDRDPVEDFEMYLYFGLSLIRTAWGTGNKNLRQEIEVFIQGQDSENMKHFLTQFLHPHEHPNYIVLDKNYRFNTLVKFMKKLNENSKFELTLNDVTSPNYILILIKALDVDDPRPIIDLLRQKKLPHFPCVDILFRQILTKNGLQTKRQLVWKRVDYDTIMQNRPEVINDITPMLIDQLNMISHDDNLQDEFNDILTIWSAWSDLFGFDVFCSFLIEKVVWKTAHAYVPDDASSLFGSVAFVLCLLVNGDEKMIDKAIEIGLKSINEYETSMTVCVGLSQFILSFVCVCTGDWMKRFTRVINESMDIIYQDFGKGDPEFFALSIIKTSLLMPSLQTAIPDDVVHALLKVDDAKCIIDYFIVKSDSQKSNSDISNSEFQIDPDVDLL</sequence>
<keyword evidence="2" id="KW-1185">Reference proteome</keyword>
<name>A2DY13_TRIV3</name>
<dbReference type="VEuPathDB" id="TrichDB:TVAG_038570"/>
<dbReference type="VEuPathDB" id="TrichDB:TVAGG3_0960660"/>
<reference evidence="1" key="2">
    <citation type="journal article" date="2007" name="Science">
        <title>Draft genome sequence of the sexually transmitted pathogen Trichomonas vaginalis.</title>
        <authorList>
            <person name="Carlton J.M."/>
            <person name="Hirt R.P."/>
            <person name="Silva J.C."/>
            <person name="Delcher A.L."/>
            <person name="Schatz M."/>
            <person name="Zhao Q."/>
            <person name="Wortman J.R."/>
            <person name="Bidwell S.L."/>
            <person name="Alsmark U.C.M."/>
            <person name="Besteiro S."/>
            <person name="Sicheritz-Ponten T."/>
            <person name="Noel C.J."/>
            <person name="Dacks J.B."/>
            <person name="Foster P.G."/>
            <person name="Simillion C."/>
            <person name="Van de Peer Y."/>
            <person name="Miranda-Saavedra D."/>
            <person name="Barton G.J."/>
            <person name="Westrop G.D."/>
            <person name="Mueller S."/>
            <person name="Dessi D."/>
            <person name="Fiori P.L."/>
            <person name="Ren Q."/>
            <person name="Paulsen I."/>
            <person name="Zhang H."/>
            <person name="Bastida-Corcuera F.D."/>
            <person name="Simoes-Barbosa A."/>
            <person name="Brown M.T."/>
            <person name="Hayes R.D."/>
            <person name="Mukherjee M."/>
            <person name="Okumura C.Y."/>
            <person name="Schneider R."/>
            <person name="Smith A.J."/>
            <person name="Vanacova S."/>
            <person name="Villalvazo M."/>
            <person name="Haas B.J."/>
            <person name="Pertea M."/>
            <person name="Feldblyum T.V."/>
            <person name="Utterback T.R."/>
            <person name="Shu C.L."/>
            <person name="Osoegawa K."/>
            <person name="de Jong P.J."/>
            <person name="Hrdy I."/>
            <person name="Horvathova L."/>
            <person name="Zubacova Z."/>
            <person name="Dolezal P."/>
            <person name="Malik S.B."/>
            <person name="Logsdon J.M. Jr."/>
            <person name="Henze K."/>
            <person name="Gupta A."/>
            <person name="Wang C.C."/>
            <person name="Dunne R.L."/>
            <person name="Upcroft J.A."/>
            <person name="Upcroft P."/>
            <person name="White O."/>
            <person name="Salzberg S.L."/>
            <person name="Tang P."/>
            <person name="Chiu C.-H."/>
            <person name="Lee Y.-S."/>
            <person name="Embley T.M."/>
            <person name="Coombs G.H."/>
            <person name="Mottram J.C."/>
            <person name="Tachezy J."/>
            <person name="Fraser-Liggett C.M."/>
            <person name="Johnson P.J."/>
        </authorList>
    </citation>
    <scope>NUCLEOTIDE SEQUENCE [LARGE SCALE GENOMIC DNA]</scope>
    <source>
        <strain evidence="1">G3</strain>
    </source>
</reference>
<accession>A2DY13</accession>
<dbReference type="Proteomes" id="UP000001542">
    <property type="component" value="Unassembled WGS sequence"/>
</dbReference>
<dbReference type="OrthoDB" id="10528539at2759"/>
<dbReference type="AlphaFoldDB" id="A2DY13"/>
<proteinExistence type="predicted"/>
<organism evidence="1 2">
    <name type="scientific">Trichomonas vaginalis (strain ATCC PRA-98 / G3)</name>
    <dbReference type="NCBI Taxonomy" id="412133"/>
    <lineage>
        <taxon>Eukaryota</taxon>
        <taxon>Metamonada</taxon>
        <taxon>Parabasalia</taxon>
        <taxon>Trichomonadida</taxon>
        <taxon>Trichomonadidae</taxon>
        <taxon>Trichomonas</taxon>
    </lineage>
</organism>
<dbReference type="EMBL" id="DS113266">
    <property type="protein sequence ID" value="EAY14749.1"/>
    <property type="molecule type" value="Genomic_DNA"/>
</dbReference>
<gene>
    <name evidence="1" type="ORF">TVAG_038570</name>
</gene>
<dbReference type="RefSeq" id="XP_001326972.1">
    <property type="nucleotide sequence ID" value="XM_001326937.1"/>
</dbReference>
<reference evidence="1" key="1">
    <citation type="submission" date="2006-10" db="EMBL/GenBank/DDBJ databases">
        <authorList>
            <person name="Amadeo P."/>
            <person name="Zhao Q."/>
            <person name="Wortman J."/>
            <person name="Fraser-Liggett C."/>
            <person name="Carlton J."/>
        </authorList>
    </citation>
    <scope>NUCLEOTIDE SEQUENCE</scope>
    <source>
        <strain evidence="1">G3</strain>
    </source>
</reference>